<keyword evidence="4" id="KW-1185">Reference proteome</keyword>
<gene>
    <name evidence="3" type="ORF">POTOM_005074</name>
</gene>
<dbReference type="GO" id="GO:0140664">
    <property type="term" value="F:ATP-dependent DNA damage sensor activity"/>
    <property type="evidence" value="ECO:0007669"/>
    <property type="project" value="InterPro"/>
</dbReference>
<organism evidence="3 4">
    <name type="scientific">Populus tomentosa</name>
    <name type="common">Chinese white poplar</name>
    <dbReference type="NCBI Taxonomy" id="118781"/>
    <lineage>
        <taxon>Eukaryota</taxon>
        <taxon>Viridiplantae</taxon>
        <taxon>Streptophyta</taxon>
        <taxon>Embryophyta</taxon>
        <taxon>Tracheophyta</taxon>
        <taxon>Spermatophyta</taxon>
        <taxon>Magnoliopsida</taxon>
        <taxon>eudicotyledons</taxon>
        <taxon>Gunneridae</taxon>
        <taxon>Pentapetalae</taxon>
        <taxon>rosids</taxon>
        <taxon>fabids</taxon>
        <taxon>Malpighiales</taxon>
        <taxon>Salicaceae</taxon>
        <taxon>Saliceae</taxon>
        <taxon>Populus</taxon>
    </lineage>
</organism>
<dbReference type="InterPro" id="IPR003593">
    <property type="entry name" value="AAA+_ATPase"/>
</dbReference>
<dbReference type="Pfam" id="PF13481">
    <property type="entry name" value="AAA_25"/>
    <property type="match status" value="1"/>
</dbReference>
<dbReference type="PANTHER" id="PTHR32472">
    <property type="entry name" value="DNA REPAIR PROTEIN RADA"/>
    <property type="match status" value="1"/>
</dbReference>
<keyword evidence="1" id="KW-0479">Metal-binding</keyword>
<reference evidence="3" key="1">
    <citation type="journal article" date="2020" name="bioRxiv">
        <title>Hybrid origin of Populus tomentosa Carr. identified through genome sequencing and phylogenomic analysis.</title>
        <authorList>
            <person name="An X."/>
            <person name="Gao K."/>
            <person name="Chen Z."/>
            <person name="Li J."/>
            <person name="Yang X."/>
            <person name="Yang X."/>
            <person name="Zhou J."/>
            <person name="Guo T."/>
            <person name="Zhao T."/>
            <person name="Huang S."/>
            <person name="Miao D."/>
            <person name="Khan W.U."/>
            <person name="Rao P."/>
            <person name="Ye M."/>
            <person name="Lei B."/>
            <person name="Liao W."/>
            <person name="Wang J."/>
            <person name="Ji L."/>
            <person name="Li Y."/>
            <person name="Guo B."/>
            <person name="Mustafa N.S."/>
            <person name="Li S."/>
            <person name="Yun Q."/>
            <person name="Keller S.R."/>
            <person name="Mao J."/>
            <person name="Zhang R."/>
            <person name="Strauss S.H."/>
        </authorList>
    </citation>
    <scope>NUCLEOTIDE SEQUENCE</scope>
    <source>
        <strain evidence="3">GM15</strain>
        <tissue evidence="3">Leaf</tissue>
    </source>
</reference>
<dbReference type="PANTHER" id="PTHR32472:SF10">
    <property type="entry name" value="DNA REPAIR PROTEIN RADA-LIKE PROTEIN"/>
    <property type="match status" value="1"/>
</dbReference>
<dbReference type="GO" id="GO:0005524">
    <property type="term" value="F:ATP binding"/>
    <property type="evidence" value="ECO:0007669"/>
    <property type="project" value="InterPro"/>
</dbReference>
<feature type="domain" description="RecA family profile 1" evidence="2">
    <location>
        <begin position="247"/>
        <end position="415"/>
    </location>
</feature>
<dbReference type="InterPro" id="IPR041166">
    <property type="entry name" value="Rubredoxin_2"/>
</dbReference>
<comment type="caution">
    <text evidence="3">The sequence shown here is derived from an EMBL/GenBank/DDBJ whole genome shotgun (WGS) entry which is preliminary data.</text>
</comment>
<dbReference type="EMBL" id="JAAWWB010000002">
    <property type="protein sequence ID" value="KAG6788994.1"/>
    <property type="molecule type" value="Genomic_DNA"/>
</dbReference>
<sequence length="717" mass="77533">MQTTAMKVVRSFYTYKNRFLLKPNPISLSRHFHLTTSPFLSKESGLAVHSSANDPIPIDSSKKAPLVWSVFDPISDGTVAQSGASRSAENGESELRLSSFDEEVDGLAGENFIKREKTQMGLPSNRNEIEDLKKEKRYVGVKKGSSVNGAVGSGDRAVYRTKGKSKTSWVCEICGFTSGQWWGSCRSCNEVGTMKQFFEAKIGSGNKMSGIEASENAVRSWLPQKPGELRPLRLTDVNRGMNMLNWRIPLSGLFGSEVERVLGGGLVPGSLVLVGGDPGVGKSTLLLQIAAIIADSEDLGGSAPVVYVSGEESVEQIGNRADRMEIGTEELYLYSSTDIEVNNFGLTLTGLLDILGKIQHLSPRALIIDSIQTVYLKGVAGSAGGLSQVKECTSALLRFAKTTNIPILLGLLGRSTNIQGWFVHSDHHVITWLVEFALALWIHTSLLAMEASKYSLAFVSLIGHVNKSGDIAGPRVLEHIVDVVLYMEVVTCHANYQGEKYSSHRLLRPVKNRFGSTDELGVFEMSQLGLAVVSNPSEIFLTEQHSDSDFLAGLAVAVIMDGSRSFLIEIQALCVSGSSVSRHINGIQSSRADMIISVLIKQAGLMLQENAIFLNVVSGVMLTETAGDVAIAAAICSSFLEFPIPNNIAFIGEIGLGGELRAVPRMEKRVHTVAKLGYKMCVIPKSAEKSLANLGFQGMKIVGCKNLKEVINTVFKA</sequence>
<dbReference type="InterPro" id="IPR020588">
    <property type="entry name" value="RecA_ATP-bd"/>
</dbReference>
<dbReference type="SMART" id="SM00382">
    <property type="entry name" value="AAA"/>
    <property type="match status" value="1"/>
</dbReference>
<name>A0A8X8DDN9_POPTO</name>
<accession>A0A8X8DDN9</accession>
<dbReference type="Proteomes" id="UP000886885">
    <property type="component" value="Chromosome 1D"/>
</dbReference>
<protein>
    <recommendedName>
        <fullName evidence="2">RecA family profile 1 domain-containing protein</fullName>
    </recommendedName>
</protein>
<dbReference type="FunFam" id="3.30.230.10:FF:000053">
    <property type="entry name" value="DNA repair protein radA isogeny"/>
    <property type="match status" value="1"/>
</dbReference>
<dbReference type="AlphaFoldDB" id="A0A8X8DDN9"/>
<evidence type="ECO:0000256" key="1">
    <source>
        <dbReference type="ARBA" id="ARBA00022723"/>
    </source>
</evidence>
<proteinExistence type="predicted"/>
<dbReference type="GO" id="GO:0000725">
    <property type="term" value="P:recombinational repair"/>
    <property type="evidence" value="ECO:0007669"/>
    <property type="project" value="TreeGrafter"/>
</dbReference>
<evidence type="ECO:0000313" key="3">
    <source>
        <dbReference type="EMBL" id="KAG6788994.1"/>
    </source>
</evidence>
<dbReference type="GO" id="GO:0003677">
    <property type="term" value="F:DNA binding"/>
    <property type="evidence" value="ECO:0007669"/>
    <property type="project" value="InterPro"/>
</dbReference>
<dbReference type="PROSITE" id="PS50162">
    <property type="entry name" value="RECA_2"/>
    <property type="match status" value="1"/>
</dbReference>
<dbReference type="Pfam" id="PF18073">
    <property type="entry name" value="Zn_ribbon_LapB"/>
    <property type="match status" value="1"/>
</dbReference>
<evidence type="ECO:0000313" key="4">
    <source>
        <dbReference type="Proteomes" id="UP000886885"/>
    </source>
</evidence>
<dbReference type="Pfam" id="PF13541">
    <property type="entry name" value="ChlI"/>
    <property type="match status" value="1"/>
</dbReference>
<evidence type="ECO:0000259" key="2">
    <source>
        <dbReference type="PROSITE" id="PS50162"/>
    </source>
</evidence>
<dbReference type="GO" id="GO:0046872">
    <property type="term" value="F:metal ion binding"/>
    <property type="evidence" value="ECO:0007669"/>
    <property type="project" value="UniProtKB-KW"/>
</dbReference>
<dbReference type="OrthoDB" id="41505at2759"/>